<dbReference type="PANTHER" id="PTHR35177:SF2">
    <property type="entry name" value="HYDROGENASE MATURATION FACTOR HYBG"/>
    <property type="match status" value="1"/>
</dbReference>
<dbReference type="AlphaFoldDB" id="A0A378KXW3"/>
<dbReference type="GO" id="GO:0005506">
    <property type="term" value="F:iron ion binding"/>
    <property type="evidence" value="ECO:0007669"/>
    <property type="project" value="TreeGrafter"/>
</dbReference>
<dbReference type="PROSITE" id="PS01097">
    <property type="entry name" value="HUPF_HYPC"/>
    <property type="match status" value="1"/>
</dbReference>
<dbReference type="RefSeq" id="WP_058474476.1">
    <property type="nucleotide sequence ID" value="NZ_CAAAIL010000016.1"/>
</dbReference>
<dbReference type="OrthoDB" id="9806017at2"/>
<dbReference type="FunFam" id="2.30.30.140:FF:000022">
    <property type="entry name" value="Hydrogenase assembly chaperone HybG"/>
    <property type="match status" value="1"/>
</dbReference>
<dbReference type="InterPro" id="IPR001109">
    <property type="entry name" value="Hydrogenase_HupF/HypC"/>
</dbReference>
<name>A0A378KXW3_9GAMM</name>
<evidence type="ECO:0000256" key="1">
    <source>
        <dbReference type="ARBA" id="ARBA00006018"/>
    </source>
</evidence>
<dbReference type="Proteomes" id="UP000254230">
    <property type="component" value="Unassembled WGS sequence"/>
</dbReference>
<gene>
    <name evidence="3" type="primary">hypC</name>
    <name evidence="2" type="ORF">Lqua_2325</name>
    <name evidence="3" type="ORF">NCTC12376_02835</name>
</gene>
<dbReference type="Gene3D" id="2.30.30.140">
    <property type="match status" value="1"/>
</dbReference>
<accession>A0A378KXW3</accession>
<dbReference type="GO" id="GO:1902670">
    <property type="term" value="F:carbon dioxide binding"/>
    <property type="evidence" value="ECO:0007669"/>
    <property type="project" value="TreeGrafter"/>
</dbReference>
<organism evidence="3 5">
    <name type="scientific">Legionella quateirensis</name>
    <dbReference type="NCBI Taxonomy" id="45072"/>
    <lineage>
        <taxon>Bacteria</taxon>
        <taxon>Pseudomonadati</taxon>
        <taxon>Pseudomonadota</taxon>
        <taxon>Gammaproteobacteria</taxon>
        <taxon>Legionellales</taxon>
        <taxon>Legionellaceae</taxon>
        <taxon>Legionella</taxon>
    </lineage>
</organism>
<dbReference type="PANTHER" id="PTHR35177">
    <property type="entry name" value="HYDROGENASE MATURATION FACTOR HYBG"/>
    <property type="match status" value="1"/>
</dbReference>
<evidence type="ECO:0000313" key="5">
    <source>
        <dbReference type="Proteomes" id="UP000254230"/>
    </source>
</evidence>
<dbReference type="InterPro" id="IPR019812">
    <property type="entry name" value="Hydgase_assmbl_chp_CS"/>
</dbReference>
<dbReference type="STRING" id="45072.Lqua_2325"/>
<sequence>MCLALPAQITQILEDDRAIINLGGITKDISIALVKEICVGDYVIIHAGYALTRLDEHEAQKTLSLFAEMLKEQCV</sequence>
<dbReference type="GO" id="GO:0051604">
    <property type="term" value="P:protein maturation"/>
    <property type="evidence" value="ECO:0007669"/>
    <property type="project" value="TreeGrafter"/>
</dbReference>
<keyword evidence="4" id="KW-1185">Reference proteome</keyword>
<evidence type="ECO:0000313" key="4">
    <source>
        <dbReference type="Proteomes" id="UP000054639"/>
    </source>
</evidence>
<reference evidence="3 5" key="2">
    <citation type="submission" date="2018-06" db="EMBL/GenBank/DDBJ databases">
        <authorList>
            <consortium name="Pathogen Informatics"/>
            <person name="Doyle S."/>
        </authorList>
    </citation>
    <scope>NUCLEOTIDE SEQUENCE [LARGE SCALE GENOMIC DNA]</scope>
    <source>
        <strain evidence="3 5">NCTC12376</strain>
    </source>
</reference>
<dbReference type="Pfam" id="PF01455">
    <property type="entry name" value="HupF_HypC"/>
    <property type="match status" value="1"/>
</dbReference>
<proteinExistence type="inferred from homology"/>
<dbReference type="EMBL" id="LNYR01000034">
    <property type="protein sequence ID" value="KTD46222.1"/>
    <property type="molecule type" value="Genomic_DNA"/>
</dbReference>
<reference evidence="2 4" key="1">
    <citation type="submission" date="2015-11" db="EMBL/GenBank/DDBJ databases">
        <title>Genomic analysis of 38 Legionella species identifies large and diverse effector repertoires.</title>
        <authorList>
            <person name="Burstein D."/>
            <person name="Amaro F."/>
            <person name="Zusman T."/>
            <person name="Lifshitz Z."/>
            <person name="Cohen O."/>
            <person name="Gilbert J.A."/>
            <person name="Pupko T."/>
            <person name="Shuman H.A."/>
            <person name="Segal G."/>
        </authorList>
    </citation>
    <scope>NUCLEOTIDE SEQUENCE [LARGE SCALE GENOMIC DNA]</scope>
    <source>
        <strain evidence="2 4">ATCC 49507</strain>
    </source>
</reference>
<dbReference type="Proteomes" id="UP000054639">
    <property type="component" value="Unassembled WGS sequence"/>
</dbReference>
<dbReference type="EMBL" id="UGOW01000001">
    <property type="protein sequence ID" value="STY19009.1"/>
    <property type="molecule type" value="Genomic_DNA"/>
</dbReference>
<protein>
    <submittedName>
        <fullName evidence="3">Hydrogenase expression/formation protein HypC</fullName>
    </submittedName>
</protein>
<dbReference type="SUPFAM" id="SSF159127">
    <property type="entry name" value="HupF/HypC-like"/>
    <property type="match status" value="1"/>
</dbReference>
<dbReference type="PRINTS" id="PR00445">
    <property type="entry name" value="HUPFHYPC"/>
</dbReference>
<evidence type="ECO:0000313" key="2">
    <source>
        <dbReference type="EMBL" id="KTD46222.1"/>
    </source>
</evidence>
<comment type="similarity">
    <text evidence="1">Belongs to the HupF/HypC family.</text>
</comment>
<dbReference type="NCBIfam" id="TIGR00074">
    <property type="entry name" value="hypC_hupF"/>
    <property type="match status" value="1"/>
</dbReference>
<evidence type="ECO:0000313" key="3">
    <source>
        <dbReference type="EMBL" id="STY19009.1"/>
    </source>
</evidence>